<sequence>MVYDIKGGAISSLLLPLVNKIETGRIHSIFTRGINIQFDDSHLFLSETQQPLSAFGINISKERLDHVIKSVRVGDLVVKKQHALVLYSECDVIAIHYTGLTGIDLSFPTISCQKETISQTLLYRYLQEKKLEKQIGLKMDDELLEKLDQLSYMPKLDKTSKLAIIDYFLGRGLGLTPSGDDLLMGFTMAVISFHLNQEWLDSLAYKVAENKTTYISTAYFHSLLHDHLSENFVDLVKLLDADNTQEIEVVIDEIQQYGHTSGNDTLYGFWLGLNMVSKS</sequence>
<dbReference type="EMBL" id="QNRI01000007">
    <property type="protein sequence ID" value="RBO97180.1"/>
    <property type="molecule type" value="Genomic_DNA"/>
</dbReference>
<dbReference type="Proteomes" id="UP000252254">
    <property type="component" value="Unassembled WGS sequence"/>
</dbReference>
<dbReference type="AlphaFoldDB" id="A0A366E485"/>
<comment type="caution">
    <text evidence="1">The sequence shown here is derived from an EMBL/GenBank/DDBJ whole genome shotgun (WGS) entry which is preliminary data.</text>
</comment>
<protein>
    <submittedName>
        <fullName evidence="1">Uncharacterized protein DUF2877</fullName>
    </submittedName>
</protein>
<dbReference type="OrthoDB" id="4933449at2"/>
<evidence type="ECO:0000313" key="2">
    <source>
        <dbReference type="Proteomes" id="UP000252254"/>
    </source>
</evidence>
<reference evidence="1 2" key="1">
    <citation type="submission" date="2018-06" db="EMBL/GenBank/DDBJ databases">
        <title>Genomic Encyclopedia of Type Strains, Phase IV (KMG-IV): sequencing the most valuable type-strain genomes for metagenomic binning, comparative biology and taxonomic classification.</title>
        <authorList>
            <person name="Goeker M."/>
        </authorList>
    </citation>
    <scope>NUCLEOTIDE SEQUENCE [LARGE SCALE GENOMIC DNA]</scope>
    <source>
        <strain evidence="1 2">DSM 15140</strain>
    </source>
</reference>
<proteinExistence type="predicted"/>
<dbReference type="STRING" id="200904.GCA_900168775_00990"/>
<organism evidence="1 2">
    <name type="scientific">Paraliobacillus ryukyuensis</name>
    <dbReference type="NCBI Taxonomy" id="200904"/>
    <lineage>
        <taxon>Bacteria</taxon>
        <taxon>Bacillati</taxon>
        <taxon>Bacillota</taxon>
        <taxon>Bacilli</taxon>
        <taxon>Bacillales</taxon>
        <taxon>Bacillaceae</taxon>
        <taxon>Paraliobacillus</taxon>
    </lineage>
</organism>
<accession>A0A366E485</accession>
<gene>
    <name evidence="1" type="ORF">DES48_10799</name>
</gene>
<dbReference type="InterPro" id="IPR021530">
    <property type="entry name" value="AllH-like"/>
</dbReference>
<evidence type="ECO:0000313" key="1">
    <source>
        <dbReference type="EMBL" id="RBO97180.1"/>
    </source>
</evidence>
<name>A0A366E485_9BACI</name>
<dbReference type="Pfam" id="PF11392">
    <property type="entry name" value="AllH"/>
    <property type="match status" value="1"/>
</dbReference>
<keyword evidence="2" id="KW-1185">Reference proteome</keyword>
<dbReference type="RefSeq" id="WP_113869172.1">
    <property type="nucleotide sequence ID" value="NZ_BAABQN010000007.1"/>
</dbReference>